<dbReference type="InterPro" id="IPR015424">
    <property type="entry name" value="PyrdxlP-dep_Trfase"/>
</dbReference>
<dbReference type="GO" id="GO:0030170">
    <property type="term" value="F:pyridoxal phosphate binding"/>
    <property type="evidence" value="ECO:0007669"/>
    <property type="project" value="UniProtKB-UniRule"/>
</dbReference>
<accession>A0A6C0N4K3</accession>
<proteinExistence type="evidence at transcript level"/>
<sequence>MPCPFLSRLPGQFLRNYGASLVRQYGEMCPAVSCFTRNYNSLPSATNAAEGEKKCPFLNNKNLVKQASLEVQEDIIDLAAREQGPTEHEAKPKDQVKCPFLASQGIPVANVTVIEAPSGHEAKPKDQVKCPFLASQGTSVVEEQELFPYNDFFQEQIARKKADHSYRVFKKVSRMASQFPKAKEYSWGEKEITVWCSNDYLGMSRHEKVREAVKKSLEEHGAGAGGTRNISGNTVLHETMEAKLASIHRKDAALLFTSCYVANDSTLYTLAKALPGCHIFSDEGNHASMIQGIRNSGAPKHIFRHNDPKHLEELLKSVDVSTPKIVAFETVHSMTGAVCPLKELCDVAHKYGAITFVDEVHAVGLYGENGAGIADRDGLQDNIDIVSGTLGKAFGNIGGYIAGNETLVDMIRSYAAGFIFTTSLPPTVVSGALAAVTILSSEEGRTLRGVHQKAVQYLRKLLMDNGLPVEHCPSHILPVHVGDPMLCTKVSDELIRRYGHYVQAINYPTVPRGQEKLRIAPTPQHTPEMMDQFVKDLVSIWKELNLPLNDKRCGDECTFCKRPFLFKQLEARQKCNSECDKPYCPQLAECF</sequence>
<dbReference type="InterPro" id="IPR004839">
    <property type="entry name" value="Aminotransferase_I/II_large"/>
</dbReference>
<keyword evidence="6" id="KW-0350">Heme biosynthesis</keyword>
<comment type="pathway">
    <text evidence="6">Porphyrin-containing compound metabolism; protoporphyrin-IX biosynthesis; 5-aminolevulinate from glycine: step 1/1.</text>
</comment>
<dbReference type="UniPathway" id="UPA00251">
    <property type="reaction ID" value="UER00375"/>
</dbReference>
<dbReference type="InterPro" id="IPR010961">
    <property type="entry name" value="4pyrrol_synth_NH2levulA_synth"/>
</dbReference>
<organism evidence="8">
    <name type="scientific">Penaeus vannamei</name>
    <name type="common">Whiteleg shrimp</name>
    <name type="synonym">Litopenaeus vannamei</name>
    <dbReference type="NCBI Taxonomy" id="6689"/>
    <lineage>
        <taxon>Eukaryota</taxon>
        <taxon>Metazoa</taxon>
        <taxon>Ecdysozoa</taxon>
        <taxon>Arthropoda</taxon>
        <taxon>Crustacea</taxon>
        <taxon>Multicrustacea</taxon>
        <taxon>Malacostraca</taxon>
        <taxon>Eumalacostraca</taxon>
        <taxon>Eucarida</taxon>
        <taxon>Decapoda</taxon>
        <taxon>Dendrobranchiata</taxon>
        <taxon>Penaeoidea</taxon>
        <taxon>Penaeidae</taxon>
        <taxon>Penaeus</taxon>
    </lineage>
</organism>
<dbReference type="GO" id="GO:0005739">
    <property type="term" value="C:mitochondrion"/>
    <property type="evidence" value="ECO:0007669"/>
    <property type="project" value="TreeGrafter"/>
</dbReference>
<dbReference type="AlphaFoldDB" id="A0A6C0N4K3"/>
<dbReference type="FunFam" id="3.40.640.10:FF:000006">
    <property type="entry name" value="5-aminolevulinate synthase, mitochondrial"/>
    <property type="match status" value="1"/>
</dbReference>
<dbReference type="NCBIfam" id="TIGR01821">
    <property type="entry name" value="5aminolev_synth"/>
    <property type="match status" value="1"/>
</dbReference>
<protein>
    <recommendedName>
        <fullName evidence="6">5-aminolevulinate synthase</fullName>
        <ecNumber evidence="6">2.3.1.37</ecNumber>
    </recommendedName>
    <alternativeName>
        <fullName evidence="6">5-aminolevulinic acid synthase</fullName>
    </alternativeName>
    <alternativeName>
        <fullName evidence="6">Delta-ALA synthase</fullName>
    </alternativeName>
    <alternativeName>
        <fullName evidence="6">Delta-aminolevulinate synthase</fullName>
    </alternativeName>
</protein>
<keyword evidence="3 6" id="KW-0808">Transferase</keyword>
<dbReference type="Pfam" id="PF00155">
    <property type="entry name" value="Aminotran_1_2"/>
    <property type="match status" value="1"/>
</dbReference>
<dbReference type="GO" id="GO:0003870">
    <property type="term" value="F:5-aminolevulinate synthase activity"/>
    <property type="evidence" value="ECO:0007669"/>
    <property type="project" value="UniProtKB-EC"/>
</dbReference>
<comment type="cofactor">
    <cofactor evidence="1 6">
        <name>pyridoxal 5'-phosphate</name>
        <dbReference type="ChEBI" id="CHEBI:597326"/>
    </cofactor>
</comment>
<dbReference type="EMBL" id="MN266865">
    <property type="protein sequence ID" value="QHW05428.1"/>
    <property type="molecule type" value="mRNA"/>
</dbReference>
<dbReference type="GO" id="GO:0042541">
    <property type="term" value="P:hemoglobin biosynthetic process"/>
    <property type="evidence" value="ECO:0007669"/>
    <property type="project" value="TreeGrafter"/>
</dbReference>
<dbReference type="OrthoDB" id="10263824at2759"/>
<evidence type="ECO:0000256" key="4">
    <source>
        <dbReference type="ARBA" id="ARBA00022898"/>
    </source>
</evidence>
<dbReference type="PANTHER" id="PTHR13693:SF102">
    <property type="entry name" value="2-AMINO-3-KETOBUTYRATE COENZYME A LIGASE, MITOCHONDRIAL"/>
    <property type="match status" value="1"/>
</dbReference>
<dbReference type="InterPro" id="IPR050087">
    <property type="entry name" value="AON_synthase_class-II"/>
</dbReference>
<keyword evidence="4 6" id="KW-0663">Pyridoxal phosphate</keyword>
<dbReference type="InterPro" id="IPR015421">
    <property type="entry name" value="PyrdxlP-dep_Trfase_major"/>
</dbReference>
<evidence type="ECO:0000256" key="6">
    <source>
        <dbReference type="RuleBase" id="RU910713"/>
    </source>
</evidence>
<evidence type="ECO:0000256" key="5">
    <source>
        <dbReference type="ARBA" id="ARBA00023315"/>
    </source>
</evidence>
<evidence type="ECO:0000256" key="1">
    <source>
        <dbReference type="ARBA" id="ARBA00001933"/>
    </source>
</evidence>
<evidence type="ECO:0000259" key="7">
    <source>
        <dbReference type="Pfam" id="PF00155"/>
    </source>
</evidence>
<feature type="domain" description="Aminotransferase class I/classII large" evidence="7">
    <location>
        <begin position="191"/>
        <end position="536"/>
    </location>
</feature>
<dbReference type="SUPFAM" id="SSF53383">
    <property type="entry name" value="PLP-dependent transferases"/>
    <property type="match status" value="1"/>
</dbReference>
<dbReference type="GO" id="GO:0006782">
    <property type="term" value="P:protoporphyrinogen IX biosynthetic process"/>
    <property type="evidence" value="ECO:0007669"/>
    <property type="project" value="UniProtKB-UniRule"/>
</dbReference>
<dbReference type="PANTHER" id="PTHR13693">
    <property type="entry name" value="CLASS II AMINOTRANSFERASE/8-AMINO-7-OXONONANOATE SYNTHASE"/>
    <property type="match status" value="1"/>
</dbReference>
<gene>
    <name evidence="8" type="primary">Alas</name>
</gene>
<name>A0A6C0N4K3_PENVA</name>
<evidence type="ECO:0000256" key="3">
    <source>
        <dbReference type="ARBA" id="ARBA00022679"/>
    </source>
</evidence>
<dbReference type="Gene3D" id="3.40.640.10">
    <property type="entry name" value="Type I PLP-dependent aspartate aminotransferase-like (Major domain)"/>
    <property type="match status" value="1"/>
</dbReference>
<evidence type="ECO:0000256" key="2">
    <source>
        <dbReference type="ARBA" id="ARBA00008392"/>
    </source>
</evidence>
<dbReference type="Gene3D" id="3.90.1150.10">
    <property type="entry name" value="Aspartate Aminotransferase, domain 1"/>
    <property type="match status" value="1"/>
</dbReference>
<dbReference type="EC" id="2.3.1.37" evidence="6"/>
<dbReference type="GO" id="GO:0048821">
    <property type="term" value="P:erythrocyte development"/>
    <property type="evidence" value="ECO:0007669"/>
    <property type="project" value="TreeGrafter"/>
</dbReference>
<evidence type="ECO:0000313" key="8">
    <source>
        <dbReference type="EMBL" id="QHW05428.1"/>
    </source>
</evidence>
<comment type="similarity">
    <text evidence="2 6">Belongs to the class-II pyridoxal-phosphate-dependent aminotransferase family.</text>
</comment>
<keyword evidence="5 6" id="KW-0012">Acyltransferase</keyword>
<dbReference type="InterPro" id="IPR015422">
    <property type="entry name" value="PyrdxlP-dep_Trfase_small"/>
</dbReference>
<comment type="catalytic activity">
    <reaction evidence="6">
        <text>succinyl-CoA + glycine + H(+) = 5-aminolevulinate + CO2 + CoA</text>
        <dbReference type="Rhea" id="RHEA:12921"/>
        <dbReference type="ChEBI" id="CHEBI:15378"/>
        <dbReference type="ChEBI" id="CHEBI:16526"/>
        <dbReference type="ChEBI" id="CHEBI:57287"/>
        <dbReference type="ChEBI" id="CHEBI:57292"/>
        <dbReference type="ChEBI" id="CHEBI:57305"/>
        <dbReference type="ChEBI" id="CHEBI:356416"/>
        <dbReference type="EC" id="2.3.1.37"/>
    </reaction>
</comment>
<reference evidence="8" key="1">
    <citation type="submission" date="2019-08" db="EMBL/GenBank/DDBJ databases">
        <authorList>
            <person name="Gerasmio I.P."/>
        </authorList>
    </citation>
    <scope>NUCLEOTIDE SEQUENCE</scope>
    <source>
        <tissue evidence="8">Hepatopancreas</tissue>
    </source>
</reference>
<dbReference type="CDD" id="cd06454">
    <property type="entry name" value="KBL_like"/>
    <property type="match status" value="1"/>
</dbReference>